<reference evidence="1 2" key="1">
    <citation type="journal article" date="2016" name="Nat. Commun.">
        <title>Thousands of microbial genomes shed light on interconnected biogeochemical processes in an aquifer system.</title>
        <authorList>
            <person name="Anantharaman K."/>
            <person name="Brown C.T."/>
            <person name="Hug L.A."/>
            <person name="Sharon I."/>
            <person name="Castelle C.J."/>
            <person name="Probst A.J."/>
            <person name="Thomas B.C."/>
            <person name="Singh A."/>
            <person name="Wilkins M.J."/>
            <person name="Karaoz U."/>
            <person name="Brodie E.L."/>
            <person name="Williams K.H."/>
            <person name="Hubbard S.S."/>
            <person name="Banfield J.F."/>
        </authorList>
    </citation>
    <scope>NUCLEOTIDE SEQUENCE [LARGE SCALE GENOMIC DNA]</scope>
</reference>
<proteinExistence type="predicted"/>
<dbReference type="EMBL" id="MHTL01000020">
    <property type="protein sequence ID" value="OHA59864.1"/>
    <property type="molecule type" value="Genomic_DNA"/>
</dbReference>
<dbReference type="Proteomes" id="UP000177090">
    <property type="component" value="Unassembled WGS sequence"/>
</dbReference>
<gene>
    <name evidence="1" type="ORF">A2569_01065</name>
</gene>
<organism evidence="1 2">
    <name type="scientific">Candidatus Vogelbacteria bacterium RIFOXYD1_FULL_51_18</name>
    <dbReference type="NCBI Taxonomy" id="1802440"/>
    <lineage>
        <taxon>Bacteria</taxon>
        <taxon>Candidatus Vogeliibacteriota</taxon>
    </lineage>
</organism>
<sequence length="61" mass="7423">MSKRQYTSVIRRQLNELNAAIDRRILRGRNYRELARKHRELTRTLRTLERGRTGIFSLFFS</sequence>
<evidence type="ECO:0000313" key="1">
    <source>
        <dbReference type="EMBL" id="OHA59864.1"/>
    </source>
</evidence>
<evidence type="ECO:0000313" key="2">
    <source>
        <dbReference type="Proteomes" id="UP000177090"/>
    </source>
</evidence>
<accession>A0A1G2QGU9</accession>
<dbReference type="AlphaFoldDB" id="A0A1G2QGU9"/>
<comment type="caution">
    <text evidence="1">The sequence shown here is derived from an EMBL/GenBank/DDBJ whole genome shotgun (WGS) entry which is preliminary data.</text>
</comment>
<dbReference type="STRING" id="1802440.A2569_01065"/>
<name>A0A1G2QGU9_9BACT</name>
<protein>
    <submittedName>
        <fullName evidence="1">Uncharacterized protein</fullName>
    </submittedName>
</protein>